<evidence type="ECO:0000313" key="2">
    <source>
        <dbReference type="EMBL" id="PCE66099.1"/>
    </source>
</evidence>
<keyword evidence="1" id="KW-0732">Signal</keyword>
<name>A0A2A4GAW2_9FLAO</name>
<dbReference type="Gene3D" id="2.130.10.130">
    <property type="entry name" value="Integrin alpha, N-terminal"/>
    <property type="match status" value="2"/>
</dbReference>
<comment type="caution">
    <text evidence="2">The sequence shown here is derived from an EMBL/GenBank/DDBJ whole genome shotgun (WGS) entry which is preliminary data.</text>
</comment>
<dbReference type="InterPro" id="IPR028994">
    <property type="entry name" value="Integrin_alpha_N"/>
</dbReference>
<proteinExistence type="predicted"/>
<gene>
    <name evidence="2" type="ORF">B7P33_02020</name>
</gene>
<dbReference type="InterPro" id="IPR013517">
    <property type="entry name" value="FG-GAP"/>
</dbReference>
<dbReference type="PANTHER" id="PTHR44103">
    <property type="entry name" value="PROPROTEIN CONVERTASE P"/>
    <property type="match status" value="1"/>
</dbReference>
<accession>A0A2A4GAW2</accession>
<dbReference type="PANTHER" id="PTHR44103:SF1">
    <property type="entry name" value="PROPROTEIN CONVERTASE P"/>
    <property type="match status" value="1"/>
</dbReference>
<evidence type="ECO:0000313" key="3">
    <source>
        <dbReference type="Proteomes" id="UP000219559"/>
    </source>
</evidence>
<organism evidence="2 3">
    <name type="scientific">Sediminicola luteus</name>
    <dbReference type="NCBI Taxonomy" id="319238"/>
    <lineage>
        <taxon>Bacteria</taxon>
        <taxon>Pseudomonadati</taxon>
        <taxon>Bacteroidota</taxon>
        <taxon>Flavobacteriia</taxon>
        <taxon>Flavobacteriales</taxon>
        <taxon>Flavobacteriaceae</taxon>
        <taxon>Sediminicola</taxon>
    </lineage>
</organism>
<reference evidence="2 3" key="1">
    <citation type="submission" date="2017-04" db="EMBL/GenBank/DDBJ databases">
        <title>A new member of the family Flavobacteriaceae isolated from ascidians.</title>
        <authorList>
            <person name="Chen L."/>
        </authorList>
    </citation>
    <scope>NUCLEOTIDE SEQUENCE [LARGE SCALE GENOMIC DNA]</scope>
    <source>
        <strain evidence="2 3">HQA918</strain>
    </source>
</reference>
<dbReference type="Proteomes" id="UP000219559">
    <property type="component" value="Unassembled WGS sequence"/>
</dbReference>
<dbReference type="EMBL" id="NBWU01000001">
    <property type="protein sequence ID" value="PCE66099.1"/>
    <property type="molecule type" value="Genomic_DNA"/>
</dbReference>
<dbReference type="SUPFAM" id="SSF69318">
    <property type="entry name" value="Integrin alpha N-terminal domain"/>
    <property type="match status" value="2"/>
</dbReference>
<dbReference type="Pfam" id="PF13517">
    <property type="entry name" value="FG-GAP_3"/>
    <property type="match status" value="3"/>
</dbReference>
<sequence length="680" mass="76597">MGWGQYVPFDLNLKLFYMKWLVYVCCLLVFISCGSEREARPMENSYEMLKMAYQNPDLVVDLDVGFKSVPMPMDFDGDGDMDLLVSEAGSYVESGVYYFENIGKSLSSPLFRYAGRVSSDRFRLGHDGKFFAVSEVAGRTHVITPDASKTELIIYKDVPQNVFWDRQRMPKYLNEYVIDTQKNSWLQVDLDSDGRHDLVCAQTKNGKPRLLWFKNEGESVEASYSQPLTLIDDVSFEIPGYHIDIALGDFDADGDYDYVTATPFGQLAYFEGDVLENGVPQFKAQKLITIQETPLQFYSFYGGAIKLRTVDFDQDGHLDILAGDEEGKVTWVRNTGNLKQGMPQFEAPLFLQQQARYLDLGALAAPRVFDWDDDGLDDIISGNGAGDVLFVKNLGGVPPKWDRPISLTTNEGPIRLVAETALPGTEDPHWGYTTLDVGDWDNDGLPDVLVNEHNGNIVFIKNKGEKGNAKLAAPEPLLVDWEGQPQKPAWIPGVSEGNELLAPWRTSPLIMDYNQDGLQDLVMLDYEGYLACFLRKRVDGKLVLSHPKRSFVFPDGSPIQLNQRTGKSHGRLKIEWADWDGDGLEDLVFSSKPAVDWMRNMGKQGDKTVLQYMGRIVSRTLMGHTDGPEVTDFDCNGVPELLVGTETGVLYYWNRRNWQTTTTMTTDGPQQPATYTYFKR</sequence>
<protein>
    <submittedName>
        <fullName evidence="2">Uncharacterized protein</fullName>
    </submittedName>
</protein>
<dbReference type="AlphaFoldDB" id="A0A2A4GAW2"/>
<evidence type="ECO:0000256" key="1">
    <source>
        <dbReference type="ARBA" id="ARBA00022729"/>
    </source>
</evidence>
<keyword evidence="3" id="KW-1185">Reference proteome</keyword>